<keyword evidence="1" id="KW-0472">Membrane</keyword>
<proteinExistence type="predicted"/>
<dbReference type="EMBL" id="CP065425">
    <property type="protein sequence ID" value="QQZ10873.1"/>
    <property type="molecule type" value="Genomic_DNA"/>
</dbReference>
<feature type="transmembrane region" description="Helical" evidence="1">
    <location>
        <begin position="12"/>
        <end position="34"/>
    </location>
</feature>
<reference evidence="2 3" key="1">
    <citation type="submission" date="2020-11" db="EMBL/GenBank/DDBJ databases">
        <title>Taxonomic evaluation of the Bacillus sporothermodurans group of bacteria based on whole genome sequences.</title>
        <authorList>
            <person name="Fiedler G."/>
            <person name="Herbstmann A.-D."/>
            <person name="Doll E."/>
            <person name="Wenning M."/>
            <person name="Brinks E."/>
            <person name="Kabisch J."/>
            <person name="Breitenwieser F."/>
            <person name="Lappann M."/>
            <person name="Boehnlein C."/>
            <person name="Franz C."/>
        </authorList>
    </citation>
    <scope>NUCLEOTIDE SEQUENCE [LARGE SCALE GENOMIC DNA]</scope>
    <source>
        <strain evidence="2 3">JCM 19841</strain>
    </source>
</reference>
<dbReference type="Proteomes" id="UP000595691">
    <property type="component" value="Chromosome"/>
</dbReference>
<name>A0ABX7E6F8_9BACI</name>
<keyword evidence="3" id="KW-1185">Reference proteome</keyword>
<sequence>MKNSKGFIVAEGLVSLGAIFLITTSLFPLMFLIIQKQEEGKHDLIAASLMYERTEANVMTGQSKDQLYIIDGMQYKITFQKGNEFEWKVCVHYAKKQRCIFQENKREGILID</sequence>
<evidence type="ECO:0000313" key="2">
    <source>
        <dbReference type="EMBL" id="QQZ10873.1"/>
    </source>
</evidence>
<dbReference type="RefSeq" id="WP_202780155.1">
    <property type="nucleotide sequence ID" value="NZ_CP065425.1"/>
</dbReference>
<keyword evidence="1" id="KW-0812">Transmembrane</keyword>
<evidence type="ECO:0008006" key="4">
    <source>
        <dbReference type="Google" id="ProtNLM"/>
    </source>
</evidence>
<evidence type="ECO:0000313" key="3">
    <source>
        <dbReference type="Proteomes" id="UP000595691"/>
    </source>
</evidence>
<gene>
    <name evidence="2" type="ORF">I5776_08255</name>
</gene>
<keyword evidence="1" id="KW-1133">Transmembrane helix</keyword>
<organism evidence="2 3">
    <name type="scientific">Heyndrickxia vini</name>
    <dbReference type="NCBI Taxonomy" id="1476025"/>
    <lineage>
        <taxon>Bacteria</taxon>
        <taxon>Bacillati</taxon>
        <taxon>Bacillota</taxon>
        <taxon>Bacilli</taxon>
        <taxon>Bacillales</taxon>
        <taxon>Bacillaceae</taxon>
        <taxon>Heyndrickxia</taxon>
    </lineage>
</organism>
<protein>
    <recommendedName>
        <fullName evidence="4">Type II secretion system protein</fullName>
    </recommendedName>
</protein>
<accession>A0ABX7E6F8</accession>
<evidence type="ECO:0000256" key="1">
    <source>
        <dbReference type="SAM" id="Phobius"/>
    </source>
</evidence>